<dbReference type="RefSeq" id="WP_281390271.1">
    <property type="nucleotide sequence ID" value="NZ_BAAALO010000083.1"/>
</dbReference>
<keyword evidence="1" id="KW-0648">Protein biosynthesis</keyword>
<evidence type="ECO:0000313" key="2">
    <source>
        <dbReference type="Proteomes" id="UP000555564"/>
    </source>
</evidence>
<reference evidence="1 2" key="1">
    <citation type="submission" date="2020-08" db="EMBL/GenBank/DDBJ databases">
        <title>Sequencing the genomes of 1000 actinobacteria strains.</title>
        <authorList>
            <person name="Klenk H.-P."/>
        </authorList>
    </citation>
    <scope>NUCLEOTIDE SEQUENCE [LARGE SCALE GENOMIC DNA]</scope>
    <source>
        <strain evidence="1 2">DSM 44936</strain>
    </source>
</reference>
<accession>A0A7X0IC73</accession>
<keyword evidence="1" id="KW-0396">Initiation factor</keyword>
<organism evidence="1 2">
    <name type="scientific">Sphaerisporangium rubeum</name>
    <dbReference type="NCBI Taxonomy" id="321317"/>
    <lineage>
        <taxon>Bacteria</taxon>
        <taxon>Bacillati</taxon>
        <taxon>Actinomycetota</taxon>
        <taxon>Actinomycetes</taxon>
        <taxon>Streptosporangiales</taxon>
        <taxon>Streptosporangiaceae</taxon>
        <taxon>Sphaerisporangium</taxon>
    </lineage>
</organism>
<dbReference type="EMBL" id="JACHIU010000001">
    <property type="protein sequence ID" value="MBB6470982.1"/>
    <property type="molecule type" value="Genomic_DNA"/>
</dbReference>
<protein>
    <submittedName>
        <fullName evidence="1">Translation initiation factor 6 (eIF-6)</fullName>
    </submittedName>
</protein>
<name>A0A7X0IC73_9ACTN</name>
<sequence length="42" mass="4702">MSALVTPADAVAAVRRKLDQKWAEAVRADLDVRIRRLLLGQK</sequence>
<gene>
    <name evidence="1" type="ORF">BJ992_000413</name>
</gene>
<keyword evidence="2" id="KW-1185">Reference proteome</keyword>
<dbReference type="AlphaFoldDB" id="A0A7X0IC73"/>
<evidence type="ECO:0000313" key="1">
    <source>
        <dbReference type="EMBL" id="MBB6470982.1"/>
    </source>
</evidence>
<dbReference type="Proteomes" id="UP000555564">
    <property type="component" value="Unassembled WGS sequence"/>
</dbReference>
<comment type="caution">
    <text evidence="1">The sequence shown here is derived from an EMBL/GenBank/DDBJ whole genome shotgun (WGS) entry which is preliminary data.</text>
</comment>
<dbReference type="GO" id="GO:0003743">
    <property type="term" value="F:translation initiation factor activity"/>
    <property type="evidence" value="ECO:0007669"/>
    <property type="project" value="UniProtKB-KW"/>
</dbReference>
<proteinExistence type="predicted"/>